<keyword evidence="1" id="KW-1133">Transmembrane helix</keyword>
<dbReference type="EMBL" id="QEAQ01000001">
    <property type="protein sequence ID" value="TPX62938.1"/>
    <property type="molecule type" value="Genomic_DNA"/>
</dbReference>
<keyword evidence="1" id="KW-0472">Membrane</keyword>
<dbReference type="Gene3D" id="3.20.180.10">
    <property type="entry name" value="PNP-oxidase-like"/>
    <property type="match status" value="1"/>
</dbReference>
<dbReference type="AlphaFoldDB" id="A0A507EIB0"/>
<gene>
    <name evidence="3" type="ORF">PhCBS80983_g00209</name>
</gene>
<organism evidence="3 4">
    <name type="scientific">Powellomyces hirtus</name>
    <dbReference type="NCBI Taxonomy" id="109895"/>
    <lineage>
        <taxon>Eukaryota</taxon>
        <taxon>Fungi</taxon>
        <taxon>Fungi incertae sedis</taxon>
        <taxon>Chytridiomycota</taxon>
        <taxon>Chytridiomycota incertae sedis</taxon>
        <taxon>Chytridiomycetes</taxon>
        <taxon>Spizellomycetales</taxon>
        <taxon>Powellomycetaceae</taxon>
        <taxon>Powellomyces</taxon>
    </lineage>
</organism>
<comment type="caution">
    <text evidence="3">The sequence shown here is derived from an EMBL/GenBank/DDBJ whole genome shotgun (WGS) entry which is preliminary data.</text>
</comment>
<dbReference type="Pfam" id="PF10615">
    <property type="entry name" value="DUF2470"/>
    <property type="match status" value="1"/>
</dbReference>
<keyword evidence="4" id="KW-1185">Reference proteome</keyword>
<feature type="transmembrane region" description="Helical" evidence="1">
    <location>
        <begin position="129"/>
        <end position="154"/>
    </location>
</feature>
<evidence type="ECO:0000313" key="3">
    <source>
        <dbReference type="EMBL" id="TPX62938.1"/>
    </source>
</evidence>
<accession>A0A507EIB0</accession>
<name>A0A507EIB0_9FUNG</name>
<evidence type="ECO:0000313" key="4">
    <source>
        <dbReference type="Proteomes" id="UP000318582"/>
    </source>
</evidence>
<dbReference type="InterPro" id="IPR019595">
    <property type="entry name" value="DUF2470"/>
</dbReference>
<sequence>MSMRNRKGPFRDPIAEHESSLLEFVNARDEDLINYAKYFAHSKMALKTKVTEIDSAGFTLQYVDKNAEGGLAQKDVRVQFDAPATTVHDVKKKLANLAKEAKTSLSLDSKMDKSYRAPGSDRLPQIEPVMGTAAVTGFLVLWATLIVGVLVPTLPPQFEELREHLGGRVMFERVAFGILLVHAIECVVVVAAAIYGSFELGDTIASLIRTLLFGLGSLGPVVKAAVNRRTAITNAAARPKK</sequence>
<evidence type="ECO:0000259" key="2">
    <source>
        <dbReference type="Pfam" id="PF10615"/>
    </source>
</evidence>
<feature type="transmembrane region" description="Helical" evidence="1">
    <location>
        <begin position="174"/>
        <end position="195"/>
    </location>
</feature>
<dbReference type="InterPro" id="IPR037119">
    <property type="entry name" value="Haem_oxidase_HugZ-like_sf"/>
</dbReference>
<reference evidence="3 4" key="1">
    <citation type="journal article" date="2019" name="Sci. Rep.">
        <title>Comparative genomics of chytrid fungi reveal insights into the obligate biotrophic and pathogenic lifestyle of Synchytrium endobioticum.</title>
        <authorList>
            <person name="van de Vossenberg B.T.L.H."/>
            <person name="Warris S."/>
            <person name="Nguyen H.D.T."/>
            <person name="van Gent-Pelzer M.P.E."/>
            <person name="Joly D.L."/>
            <person name="van de Geest H.C."/>
            <person name="Bonants P.J.M."/>
            <person name="Smith D.S."/>
            <person name="Levesque C.A."/>
            <person name="van der Lee T.A.J."/>
        </authorList>
    </citation>
    <scope>NUCLEOTIDE SEQUENCE [LARGE SCALE GENOMIC DNA]</scope>
    <source>
        <strain evidence="3 4">CBS 809.83</strain>
    </source>
</reference>
<keyword evidence="1" id="KW-0812">Transmembrane</keyword>
<feature type="domain" description="DUF2470" evidence="2">
    <location>
        <begin position="28"/>
        <end position="96"/>
    </location>
</feature>
<feature type="transmembrane region" description="Helical" evidence="1">
    <location>
        <begin position="207"/>
        <end position="226"/>
    </location>
</feature>
<proteinExistence type="predicted"/>
<dbReference type="Proteomes" id="UP000318582">
    <property type="component" value="Unassembled WGS sequence"/>
</dbReference>
<protein>
    <recommendedName>
        <fullName evidence="2">DUF2470 domain-containing protein</fullName>
    </recommendedName>
</protein>
<evidence type="ECO:0000256" key="1">
    <source>
        <dbReference type="SAM" id="Phobius"/>
    </source>
</evidence>